<proteinExistence type="predicted"/>
<comment type="subcellular location">
    <subcellularLocation>
        <location evidence="1">Cell membrane</location>
        <topology evidence="1">Multi-pass membrane protein</topology>
    </subcellularLocation>
</comment>
<dbReference type="STRING" id="1127699.HMPREF9151_01964"/>
<dbReference type="HOGENOM" id="CLU_042154_2_0_10"/>
<evidence type="ECO:0000313" key="7">
    <source>
        <dbReference type="EMBL" id="EKX98502.1"/>
    </source>
</evidence>
<organism evidence="7 8">
    <name type="scientific">Hoylesella saccharolytica F0055</name>
    <dbReference type="NCBI Taxonomy" id="1127699"/>
    <lineage>
        <taxon>Bacteria</taxon>
        <taxon>Pseudomonadati</taxon>
        <taxon>Bacteroidota</taxon>
        <taxon>Bacteroidia</taxon>
        <taxon>Bacteroidales</taxon>
        <taxon>Prevotellaceae</taxon>
        <taxon>Hoylesella</taxon>
    </lineage>
</organism>
<keyword evidence="5 6" id="KW-0472">Membrane</keyword>
<dbReference type="OrthoDB" id="9769862at2"/>
<feature type="transmembrane region" description="Helical" evidence="6">
    <location>
        <begin position="97"/>
        <end position="117"/>
    </location>
</feature>
<feature type="transmembrane region" description="Helical" evidence="6">
    <location>
        <begin position="228"/>
        <end position="248"/>
    </location>
</feature>
<dbReference type="Pfam" id="PF13440">
    <property type="entry name" value="Polysacc_synt_3"/>
    <property type="match status" value="1"/>
</dbReference>
<name>L1N568_9BACT</name>
<feature type="transmembrane region" description="Helical" evidence="6">
    <location>
        <begin position="456"/>
        <end position="477"/>
    </location>
</feature>
<keyword evidence="2" id="KW-1003">Cell membrane</keyword>
<feature type="transmembrane region" description="Helical" evidence="6">
    <location>
        <begin position="308"/>
        <end position="332"/>
    </location>
</feature>
<feature type="transmembrane region" description="Helical" evidence="6">
    <location>
        <begin position="129"/>
        <end position="151"/>
    </location>
</feature>
<keyword evidence="4 6" id="KW-1133">Transmembrane helix</keyword>
<evidence type="ECO:0000256" key="4">
    <source>
        <dbReference type="ARBA" id="ARBA00022989"/>
    </source>
</evidence>
<feature type="transmembrane region" description="Helical" evidence="6">
    <location>
        <begin position="375"/>
        <end position="395"/>
    </location>
</feature>
<keyword evidence="3 6" id="KW-0812">Transmembrane</keyword>
<dbReference type="RefSeq" id="WP_009163269.1">
    <property type="nucleotide sequence ID" value="NZ_KB291009.1"/>
</dbReference>
<comment type="caution">
    <text evidence="7">The sequence shown here is derived from an EMBL/GenBank/DDBJ whole genome shotgun (WGS) entry which is preliminary data.</text>
</comment>
<evidence type="ECO:0000256" key="5">
    <source>
        <dbReference type="ARBA" id="ARBA00023136"/>
    </source>
</evidence>
<dbReference type="GO" id="GO:0005886">
    <property type="term" value="C:plasma membrane"/>
    <property type="evidence" value="ECO:0007669"/>
    <property type="project" value="UniProtKB-SubCell"/>
</dbReference>
<keyword evidence="8" id="KW-1185">Reference proteome</keyword>
<protein>
    <submittedName>
        <fullName evidence="7">Polysaccharide biosynthesis protein</fullName>
    </submittedName>
</protein>
<accession>L1N568</accession>
<dbReference type="EMBL" id="AMEP01000112">
    <property type="protein sequence ID" value="EKX98502.1"/>
    <property type="molecule type" value="Genomic_DNA"/>
</dbReference>
<evidence type="ECO:0000256" key="3">
    <source>
        <dbReference type="ARBA" id="ARBA00022692"/>
    </source>
</evidence>
<feature type="transmembrane region" description="Helical" evidence="6">
    <location>
        <begin position="401"/>
        <end position="419"/>
    </location>
</feature>
<evidence type="ECO:0000313" key="8">
    <source>
        <dbReference type="Proteomes" id="UP000010433"/>
    </source>
</evidence>
<dbReference type="PANTHER" id="PTHR30250:SF11">
    <property type="entry name" value="O-ANTIGEN TRANSPORTER-RELATED"/>
    <property type="match status" value="1"/>
</dbReference>
<feature type="transmembrane region" description="Helical" evidence="6">
    <location>
        <begin position="268"/>
        <end position="287"/>
    </location>
</feature>
<evidence type="ECO:0000256" key="1">
    <source>
        <dbReference type="ARBA" id="ARBA00004651"/>
    </source>
</evidence>
<dbReference type="AlphaFoldDB" id="L1N568"/>
<evidence type="ECO:0000256" key="2">
    <source>
        <dbReference type="ARBA" id="ARBA00022475"/>
    </source>
</evidence>
<sequence length="498" mass="56414">MRKTVKVTGYSHILKYTGLFSGVQGLNILVGMIRNKFVAMILGPEGMGLISLFNSTLKLVSDSTNFGLSISAIRNISEAYEVGDEVKLRRAIVVLRTWTLFIALFGSFLCLILSSLLNDFTFTWGDHTLHFVLLSPIVGMMAITASETAILKGTRNLRFLAQLSIYNVFLSLLLSVPLFYFFGEAAIVPSLLIMALVQMLLTIGYSYRCYPLYISYRKENYREGLSMIRLGIAYVLAGILGSGADFLIRTYLNIESSLDTVGLYNAGYMMTITYASTVLTAMETDYFPRLSAVIHQQFTMNQTVNRQIEVSFLLLAPIFIFFVVSLPVLLPLLYSGKFLPVLEMMQVMVFAMYLRALRLPIEYLPLAKGHSRSYLFLEAVYDVFLVIFVIIGFQWKGLTGIGVAIFAVGVLDFILVLAYAHLKYAYRLSFAVCKCFLWQFPLCVMAYVLTFTTVCWIYWMGGFLLSIMSMLVSVNILRKKTHLWSTFFNKMKGKFYHE</sequence>
<evidence type="ECO:0000256" key="6">
    <source>
        <dbReference type="SAM" id="Phobius"/>
    </source>
</evidence>
<dbReference type="InterPro" id="IPR050833">
    <property type="entry name" value="Poly_Biosynth_Transport"/>
</dbReference>
<gene>
    <name evidence="7" type="ORF">HMPREF9151_01964</name>
</gene>
<reference evidence="7 8" key="1">
    <citation type="submission" date="2012-05" db="EMBL/GenBank/DDBJ databases">
        <authorList>
            <person name="Weinstock G."/>
            <person name="Sodergren E."/>
            <person name="Lobos E.A."/>
            <person name="Fulton L."/>
            <person name="Fulton R."/>
            <person name="Courtney L."/>
            <person name="Fronick C."/>
            <person name="O'Laughlin M."/>
            <person name="Godfrey J."/>
            <person name="Wilson R.M."/>
            <person name="Miner T."/>
            <person name="Farmer C."/>
            <person name="Delehaunty K."/>
            <person name="Cordes M."/>
            <person name="Minx P."/>
            <person name="Tomlinson C."/>
            <person name="Chen J."/>
            <person name="Wollam A."/>
            <person name="Pepin K.H."/>
            <person name="Bhonagiri V."/>
            <person name="Zhang X."/>
            <person name="Suruliraj S."/>
            <person name="Warren W."/>
            <person name="Mitreva M."/>
            <person name="Mardis E.R."/>
            <person name="Wilson R.K."/>
        </authorList>
    </citation>
    <scope>NUCLEOTIDE SEQUENCE [LARGE SCALE GENOMIC DNA]</scope>
    <source>
        <strain evidence="7 8">F0055</strain>
    </source>
</reference>
<dbReference type="Proteomes" id="UP000010433">
    <property type="component" value="Unassembled WGS sequence"/>
</dbReference>
<feature type="transmembrane region" description="Helical" evidence="6">
    <location>
        <begin position="163"/>
        <end position="181"/>
    </location>
</feature>
<feature type="transmembrane region" description="Helical" evidence="6">
    <location>
        <begin position="187"/>
        <end position="207"/>
    </location>
</feature>
<dbReference type="PATRIC" id="fig|1127699.3.peg.1801"/>
<dbReference type="PANTHER" id="PTHR30250">
    <property type="entry name" value="PST FAMILY PREDICTED COLANIC ACID TRANSPORTER"/>
    <property type="match status" value="1"/>
</dbReference>
<feature type="transmembrane region" description="Helical" evidence="6">
    <location>
        <begin position="431"/>
        <end position="450"/>
    </location>
</feature>